<dbReference type="EMBL" id="RFEW01000012">
    <property type="protein sequence ID" value="RSO57894.1"/>
    <property type="molecule type" value="Genomic_DNA"/>
</dbReference>
<dbReference type="RefSeq" id="WP_057073455.1">
    <property type="nucleotide sequence ID" value="NZ_BKDB01000010.1"/>
</dbReference>
<name>A0A3R9S3N7_ACIPI</name>
<comment type="caution">
    <text evidence="1">The sequence shown here is derived from an EMBL/GenBank/DDBJ whole genome shotgun (WGS) entry which is preliminary data.</text>
</comment>
<dbReference type="AlphaFoldDB" id="A0A3R9S3N7"/>
<evidence type="ECO:0000313" key="2">
    <source>
        <dbReference type="Proteomes" id="UP000271320"/>
    </source>
</evidence>
<protein>
    <submittedName>
        <fullName evidence="1">Uncharacterized protein</fullName>
    </submittedName>
</protein>
<gene>
    <name evidence="1" type="ORF">EA752_14850</name>
</gene>
<accession>A0A3R9S3N7</accession>
<dbReference type="Proteomes" id="UP000271320">
    <property type="component" value="Unassembled WGS sequence"/>
</dbReference>
<proteinExistence type="predicted"/>
<sequence length="118" mass="12695">MAIKTLDIAEAYFVGELRVQLADARSFSNDLPAGKIETLTINYDRPSNSVGIVVTPGGGANGNMTLLDADITKWVIQAIQNSGFLYGINVNTLNLKYDEATKKISVEYTPVVEATAQA</sequence>
<reference evidence="1 2" key="1">
    <citation type="submission" date="2018-10" db="EMBL/GenBank/DDBJ databases">
        <title>GWAS and RNA-Seq identify cryptic mechanisms of antimicrobial resistance in Acinetobacter baumannii.</title>
        <authorList>
            <person name="Sahl J.W."/>
        </authorList>
    </citation>
    <scope>NUCLEOTIDE SEQUENCE [LARGE SCALE GENOMIC DNA]</scope>
    <source>
        <strain evidence="1 2">TG41884</strain>
    </source>
</reference>
<evidence type="ECO:0000313" key="1">
    <source>
        <dbReference type="EMBL" id="RSO57894.1"/>
    </source>
</evidence>
<organism evidence="1 2">
    <name type="scientific">Acinetobacter pittii</name>
    <name type="common">Acinetobacter genomosp. 3</name>
    <dbReference type="NCBI Taxonomy" id="48296"/>
    <lineage>
        <taxon>Bacteria</taxon>
        <taxon>Pseudomonadati</taxon>
        <taxon>Pseudomonadota</taxon>
        <taxon>Gammaproteobacteria</taxon>
        <taxon>Moraxellales</taxon>
        <taxon>Moraxellaceae</taxon>
        <taxon>Acinetobacter</taxon>
        <taxon>Acinetobacter calcoaceticus/baumannii complex</taxon>
    </lineage>
</organism>